<comment type="similarity">
    <text evidence="1 3">Belongs to the TPP enzyme family.</text>
</comment>
<reference evidence="7 8" key="1">
    <citation type="journal article" date="2020" name="G3 (Bethesda)">
        <title>CeMbio - The Caenorhabditis elegans Microbiome Resource.</title>
        <authorList>
            <person name="Dirksen P."/>
            <person name="Assie A."/>
            <person name="Zimmermann J."/>
            <person name="Zhang F."/>
            <person name="Tietje A.M."/>
            <person name="Marsh S.A."/>
            <person name="Felix M.A."/>
            <person name="Shapira M."/>
            <person name="Kaleta C."/>
            <person name="Schulenburg H."/>
            <person name="Samuel B."/>
        </authorList>
    </citation>
    <scope>NUCLEOTIDE SEQUENCE [LARGE SCALE GENOMIC DNA]</scope>
    <source>
        <strain evidence="7 8">BIGb0172</strain>
    </source>
</reference>
<dbReference type="SUPFAM" id="SSF52467">
    <property type="entry name" value="DHS-like NAD/FAD-binding domain"/>
    <property type="match status" value="1"/>
</dbReference>
<dbReference type="GO" id="GO:0000287">
    <property type="term" value="F:magnesium ion binding"/>
    <property type="evidence" value="ECO:0007669"/>
    <property type="project" value="InterPro"/>
</dbReference>
<dbReference type="InterPro" id="IPR029061">
    <property type="entry name" value="THDP-binding"/>
</dbReference>
<dbReference type="Pfam" id="PF02775">
    <property type="entry name" value="TPP_enzyme_C"/>
    <property type="match status" value="1"/>
</dbReference>
<gene>
    <name evidence="7" type="ORF">HS961_08150</name>
</gene>
<dbReference type="Pfam" id="PF00205">
    <property type="entry name" value="TPP_enzyme_M"/>
    <property type="match status" value="1"/>
</dbReference>
<protein>
    <submittedName>
        <fullName evidence="7">Thiamine pyrophosphate-binding protein</fullName>
    </submittedName>
</protein>
<feature type="domain" description="Thiamine pyrophosphate enzyme central" evidence="4">
    <location>
        <begin position="199"/>
        <end position="330"/>
    </location>
</feature>
<dbReference type="InterPro" id="IPR029035">
    <property type="entry name" value="DHS-like_NAD/FAD-binding_dom"/>
</dbReference>
<dbReference type="InterPro" id="IPR012001">
    <property type="entry name" value="Thiamin_PyroP_enz_TPP-bd_dom"/>
</dbReference>
<dbReference type="InterPro" id="IPR012000">
    <property type="entry name" value="Thiamin_PyroP_enz_cen_dom"/>
</dbReference>
<dbReference type="InterPro" id="IPR045229">
    <property type="entry name" value="TPP_enz"/>
</dbReference>
<dbReference type="GO" id="GO:0005948">
    <property type="term" value="C:acetolactate synthase complex"/>
    <property type="evidence" value="ECO:0007669"/>
    <property type="project" value="TreeGrafter"/>
</dbReference>
<keyword evidence="8" id="KW-1185">Reference proteome</keyword>
<evidence type="ECO:0000256" key="1">
    <source>
        <dbReference type="ARBA" id="ARBA00007812"/>
    </source>
</evidence>
<sequence>MPHTFNIGDLVAQFLHASGTELVFGIISVHNIPIMDGIARQGGIRVVMTRGEMGAAHMADGYARRSGKLGVLVSSTGPGAANTVSGLLEASFASTPLLHITGQVPRKFLGRDTGATHNVRDQLGMLQSVCKASYRIERAEDALRILQQAATEALTAPMGPVSIEIPIDVQKQAIPQADVGASLALPPMPARPRASDADIAQLAERVRAARRPMLWVGRGAIDCGAPLQQLLDKGFGMASSWAGRGIVPEDHVCNLGGLNGTGAPEVIDFYKTVDLMIVVGSRLRGQETVDQSLALPGQRVQIDVDTAAEGRSYDCAQFVCGDACDVLERLVAVLGDYQAEPGYREQFAGMKQRARQAFAGTLGPYADFAEQLRSQLPRNAVWARDITVANSTWGNRLFEVYGPRDAMHPVGAGIGQGLPLGIGAAFAAGGAKTVVLSGDAGFMMNVCELWTAMQEQLDMLLIVMNDAGYGVIKHMQDANFGGRRVYGDLAPPDFALLAQSAGMAYRKLDRANGLAEAVAQLASAPGLAILEVDMLAIGEAPPYFPYQKS</sequence>
<keyword evidence="2 3" id="KW-0786">Thiamine pyrophosphate</keyword>
<evidence type="ECO:0000313" key="8">
    <source>
        <dbReference type="Proteomes" id="UP000515240"/>
    </source>
</evidence>
<evidence type="ECO:0000259" key="6">
    <source>
        <dbReference type="Pfam" id="PF02776"/>
    </source>
</evidence>
<dbReference type="SUPFAM" id="SSF52518">
    <property type="entry name" value="Thiamin diphosphate-binding fold (THDP-binding)"/>
    <property type="match status" value="2"/>
</dbReference>
<evidence type="ECO:0000259" key="5">
    <source>
        <dbReference type="Pfam" id="PF02775"/>
    </source>
</evidence>
<proteinExistence type="inferred from homology"/>
<dbReference type="PANTHER" id="PTHR18968:SF13">
    <property type="entry name" value="ACETOLACTATE SYNTHASE CATALYTIC SUBUNIT, MITOCHONDRIAL"/>
    <property type="match status" value="1"/>
</dbReference>
<dbReference type="AlphaFoldDB" id="A0A7G5EFP0"/>
<dbReference type="EMBL" id="CP058554">
    <property type="protein sequence ID" value="QMV72815.1"/>
    <property type="molecule type" value="Genomic_DNA"/>
</dbReference>
<dbReference type="KEGG" id="cpis:HS961_08150"/>
<feature type="domain" description="Thiamine pyrophosphate enzyme TPP-binding" evidence="5">
    <location>
        <begin position="391"/>
        <end position="532"/>
    </location>
</feature>
<dbReference type="Proteomes" id="UP000515240">
    <property type="component" value="Chromosome"/>
</dbReference>
<dbReference type="Gene3D" id="3.40.50.970">
    <property type="match status" value="2"/>
</dbReference>
<dbReference type="InterPro" id="IPR011766">
    <property type="entry name" value="TPP_enzyme_TPP-bd"/>
</dbReference>
<dbReference type="GO" id="GO:0050660">
    <property type="term" value="F:flavin adenine dinucleotide binding"/>
    <property type="evidence" value="ECO:0007669"/>
    <property type="project" value="TreeGrafter"/>
</dbReference>
<organism evidence="7 8">
    <name type="scientific">Comamonas piscis</name>
    <dbReference type="NCBI Taxonomy" id="1562974"/>
    <lineage>
        <taxon>Bacteria</taxon>
        <taxon>Pseudomonadati</taxon>
        <taxon>Pseudomonadota</taxon>
        <taxon>Betaproteobacteria</taxon>
        <taxon>Burkholderiales</taxon>
        <taxon>Comamonadaceae</taxon>
        <taxon>Comamonas</taxon>
    </lineage>
</organism>
<name>A0A7G5EFP0_9BURK</name>
<dbReference type="CDD" id="cd07035">
    <property type="entry name" value="TPP_PYR_POX_like"/>
    <property type="match status" value="1"/>
</dbReference>
<dbReference type="NCBIfam" id="NF005470">
    <property type="entry name" value="PRK07064.1"/>
    <property type="match status" value="1"/>
</dbReference>
<dbReference type="GO" id="GO:0009097">
    <property type="term" value="P:isoleucine biosynthetic process"/>
    <property type="evidence" value="ECO:0007669"/>
    <property type="project" value="TreeGrafter"/>
</dbReference>
<dbReference type="CDD" id="cd00568">
    <property type="entry name" value="TPP_enzymes"/>
    <property type="match status" value="1"/>
</dbReference>
<evidence type="ECO:0000313" key="7">
    <source>
        <dbReference type="EMBL" id="QMV72815.1"/>
    </source>
</evidence>
<dbReference type="PANTHER" id="PTHR18968">
    <property type="entry name" value="THIAMINE PYROPHOSPHATE ENZYMES"/>
    <property type="match status" value="1"/>
</dbReference>
<accession>A0A7G5EFP0</accession>
<dbReference type="Gene3D" id="3.40.50.1220">
    <property type="entry name" value="TPP-binding domain"/>
    <property type="match status" value="1"/>
</dbReference>
<dbReference type="GO" id="GO:0030976">
    <property type="term" value="F:thiamine pyrophosphate binding"/>
    <property type="evidence" value="ECO:0007669"/>
    <property type="project" value="InterPro"/>
</dbReference>
<evidence type="ECO:0000256" key="2">
    <source>
        <dbReference type="ARBA" id="ARBA00023052"/>
    </source>
</evidence>
<dbReference type="RefSeq" id="WP_182327224.1">
    <property type="nucleotide sequence ID" value="NZ_CP058554.1"/>
</dbReference>
<evidence type="ECO:0000259" key="4">
    <source>
        <dbReference type="Pfam" id="PF00205"/>
    </source>
</evidence>
<evidence type="ECO:0000256" key="3">
    <source>
        <dbReference type="RuleBase" id="RU362132"/>
    </source>
</evidence>
<feature type="domain" description="Thiamine pyrophosphate enzyme N-terminal TPP-binding" evidence="6">
    <location>
        <begin position="6"/>
        <end position="124"/>
    </location>
</feature>
<dbReference type="Pfam" id="PF02776">
    <property type="entry name" value="TPP_enzyme_N"/>
    <property type="match status" value="1"/>
</dbReference>
<dbReference type="GO" id="GO:0003984">
    <property type="term" value="F:acetolactate synthase activity"/>
    <property type="evidence" value="ECO:0007669"/>
    <property type="project" value="TreeGrafter"/>
</dbReference>
<dbReference type="GO" id="GO:0009099">
    <property type="term" value="P:L-valine biosynthetic process"/>
    <property type="evidence" value="ECO:0007669"/>
    <property type="project" value="TreeGrafter"/>
</dbReference>